<dbReference type="STRING" id="288992.SAMN04488522_101576"/>
<name>A0A1M4UIM9_9SPHI</name>
<dbReference type="AlphaFoldDB" id="A0A1M4UIM9"/>
<accession>A0A1M4UIM9</accession>
<dbReference type="Proteomes" id="UP000184287">
    <property type="component" value="Unassembled WGS sequence"/>
</dbReference>
<sequence>MEKEKTVKTQLECVAFDSPEGIVFANLKDRSNDPYIVKKVNKATETLKRVGFPAELLRIQAERMKQGNVKMG</sequence>
<protein>
    <submittedName>
        <fullName evidence="1">Uncharacterized protein</fullName>
    </submittedName>
</protein>
<organism evidence="1 2">
    <name type="scientific">Pedobacter caeni</name>
    <dbReference type="NCBI Taxonomy" id="288992"/>
    <lineage>
        <taxon>Bacteria</taxon>
        <taxon>Pseudomonadati</taxon>
        <taxon>Bacteroidota</taxon>
        <taxon>Sphingobacteriia</taxon>
        <taxon>Sphingobacteriales</taxon>
        <taxon>Sphingobacteriaceae</taxon>
        <taxon>Pedobacter</taxon>
    </lineage>
</organism>
<keyword evidence="2" id="KW-1185">Reference proteome</keyword>
<dbReference type="EMBL" id="FQUQ01000001">
    <property type="protein sequence ID" value="SHE56549.1"/>
    <property type="molecule type" value="Genomic_DNA"/>
</dbReference>
<dbReference type="RefSeq" id="WP_073227132.1">
    <property type="nucleotide sequence ID" value="NZ_FQUQ01000001.1"/>
</dbReference>
<evidence type="ECO:0000313" key="1">
    <source>
        <dbReference type="EMBL" id="SHE56549.1"/>
    </source>
</evidence>
<reference evidence="2" key="1">
    <citation type="submission" date="2016-11" db="EMBL/GenBank/DDBJ databases">
        <authorList>
            <person name="Varghese N."/>
            <person name="Submissions S."/>
        </authorList>
    </citation>
    <scope>NUCLEOTIDE SEQUENCE [LARGE SCALE GENOMIC DNA]</scope>
    <source>
        <strain evidence="2">DSM 16990</strain>
    </source>
</reference>
<proteinExistence type="predicted"/>
<gene>
    <name evidence="1" type="ORF">SAMN04488522_101576</name>
</gene>
<dbReference type="OrthoDB" id="798614at2"/>
<evidence type="ECO:0000313" key="2">
    <source>
        <dbReference type="Proteomes" id="UP000184287"/>
    </source>
</evidence>